<evidence type="ECO:0000313" key="3">
    <source>
        <dbReference type="EnsemblProtists" id="EOD22084"/>
    </source>
</evidence>
<sequence length="320" mass="35194">MVLCSIVLLFALQRFATGLILAPPTFGFVRGQRAATRLCSQSLPVVHAGPIALSWAAGGLTLLLQHHFTDWTQAGADAAYLSQRLQDVGVGPLPQPDLQVALLWAYLYAMSVGVSFAMPGIVPAAQSKADAEGAVEPLKHALTAVDLSYIALNSLCLPGLFYHFVTLLRSWGLDFDAPACGIYPEKPLLLLTETLPELAMYLPLYFITYEFVPVLYKWVHKHHHQQTYPDRAVIDTLNTGCVESQVGLYSQLALLWAFGKLGLGRRALPFDVFSARDHHMHHAFVKCNYSPYGSLWDRAFGTFKPFQVRPKTGDGPNAGL</sequence>
<evidence type="ECO:0000256" key="2">
    <source>
        <dbReference type="SAM" id="SignalP"/>
    </source>
</evidence>
<keyword evidence="4" id="KW-1185">Reference proteome</keyword>
<dbReference type="Proteomes" id="UP000013827">
    <property type="component" value="Unassembled WGS sequence"/>
</dbReference>
<name>A0A0D3JEZ9_EMIH1</name>
<evidence type="ECO:0000256" key="1">
    <source>
        <dbReference type="SAM" id="Phobius"/>
    </source>
</evidence>
<protein>
    <recommendedName>
        <fullName evidence="5">Fatty acid hydroxylase domain-containing protein</fullName>
    </recommendedName>
</protein>
<evidence type="ECO:0000313" key="4">
    <source>
        <dbReference type="Proteomes" id="UP000013827"/>
    </source>
</evidence>
<feature type="signal peptide" evidence="2">
    <location>
        <begin position="1"/>
        <end position="18"/>
    </location>
</feature>
<dbReference type="KEGG" id="ehx:EMIHUDRAFT_240506"/>
<keyword evidence="1" id="KW-0472">Membrane</keyword>
<keyword evidence="2" id="KW-0732">Signal</keyword>
<dbReference type="PaxDb" id="2903-EOD22084"/>
<reference evidence="4" key="1">
    <citation type="journal article" date="2013" name="Nature">
        <title>Pan genome of the phytoplankton Emiliania underpins its global distribution.</title>
        <authorList>
            <person name="Read B.A."/>
            <person name="Kegel J."/>
            <person name="Klute M.J."/>
            <person name="Kuo A."/>
            <person name="Lefebvre S.C."/>
            <person name="Maumus F."/>
            <person name="Mayer C."/>
            <person name="Miller J."/>
            <person name="Monier A."/>
            <person name="Salamov A."/>
            <person name="Young J."/>
            <person name="Aguilar M."/>
            <person name="Claverie J.M."/>
            <person name="Frickenhaus S."/>
            <person name="Gonzalez K."/>
            <person name="Herman E.K."/>
            <person name="Lin Y.C."/>
            <person name="Napier J."/>
            <person name="Ogata H."/>
            <person name="Sarno A.F."/>
            <person name="Shmutz J."/>
            <person name="Schroeder D."/>
            <person name="de Vargas C."/>
            <person name="Verret F."/>
            <person name="von Dassow P."/>
            <person name="Valentin K."/>
            <person name="Van de Peer Y."/>
            <person name="Wheeler G."/>
            <person name="Dacks J.B."/>
            <person name="Delwiche C.F."/>
            <person name="Dyhrman S.T."/>
            <person name="Glockner G."/>
            <person name="John U."/>
            <person name="Richards T."/>
            <person name="Worden A.Z."/>
            <person name="Zhang X."/>
            <person name="Grigoriev I.V."/>
            <person name="Allen A.E."/>
            <person name="Bidle K."/>
            <person name="Borodovsky M."/>
            <person name="Bowler C."/>
            <person name="Brownlee C."/>
            <person name="Cock J.M."/>
            <person name="Elias M."/>
            <person name="Gladyshev V.N."/>
            <person name="Groth M."/>
            <person name="Guda C."/>
            <person name="Hadaegh A."/>
            <person name="Iglesias-Rodriguez M.D."/>
            <person name="Jenkins J."/>
            <person name="Jones B.M."/>
            <person name="Lawson T."/>
            <person name="Leese F."/>
            <person name="Lindquist E."/>
            <person name="Lobanov A."/>
            <person name="Lomsadze A."/>
            <person name="Malik S.B."/>
            <person name="Marsh M.E."/>
            <person name="Mackinder L."/>
            <person name="Mock T."/>
            <person name="Mueller-Roeber B."/>
            <person name="Pagarete A."/>
            <person name="Parker M."/>
            <person name="Probert I."/>
            <person name="Quesneville H."/>
            <person name="Raines C."/>
            <person name="Rensing S.A."/>
            <person name="Riano-Pachon D.M."/>
            <person name="Richier S."/>
            <person name="Rokitta S."/>
            <person name="Shiraiwa Y."/>
            <person name="Soanes D.M."/>
            <person name="van der Giezen M."/>
            <person name="Wahlund T.M."/>
            <person name="Williams B."/>
            <person name="Wilson W."/>
            <person name="Wolfe G."/>
            <person name="Wurch L.L."/>
        </authorList>
    </citation>
    <scope>NUCLEOTIDE SEQUENCE</scope>
</reference>
<organism evidence="3 4">
    <name type="scientific">Emiliania huxleyi (strain CCMP1516)</name>
    <dbReference type="NCBI Taxonomy" id="280463"/>
    <lineage>
        <taxon>Eukaryota</taxon>
        <taxon>Haptista</taxon>
        <taxon>Haptophyta</taxon>
        <taxon>Prymnesiophyceae</taxon>
        <taxon>Isochrysidales</taxon>
        <taxon>Noelaerhabdaceae</taxon>
        <taxon>Emiliania</taxon>
    </lineage>
</organism>
<feature type="chain" id="PRO_5044288206" description="Fatty acid hydroxylase domain-containing protein" evidence="2">
    <location>
        <begin position="19"/>
        <end position="320"/>
    </location>
</feature>
<dbReference type="RefSeq" id="XP_005774513.1">
    <property type="nucleotide sequence ID" value="XM_005774456.1"/>
</dbReference>
<accession>A0A0D3JEZ9</accession>
<feature type="transmembrane region" description="Helical" evidence="1">
    <location>
        <begin position="143"/>
        <end position="165"/>
    </location>
</feature>
<reference evidence="3" key="2">
    <citation type="submission" date="2024-10" db="UniProtKB">
        <authorList>
            <consortium name="EnsemblProtists"/>
        </authorList>
    </citation>
    <scope>IDENTIFICATION</scope>
</reference>
<evidence type="ECO:0008006" key="5">
    <source>
        <dbReference type="Google" id="ProtNLM"/>
    </source>
</evidence>
<dbReference type="AlphaFoldDB" id="A0A0D3JEZ9"/>
<dbReference type="GeneID" id="17267652"/>
<keyword evidence="1" id="KW-0812">Transmembrane</keyword>
<dbReference type="eggNOG" id="ENOG502R5BF">
    <property type="taxonomic scope" value="Eukaryota"/>
</dbReference>
<feature type="transmembrane region" description="Helical" evidence="1">
    <location>
        <begin position="101"/>
        <end position="122"/>
    </location>
</feature>
<dbReference type="HOGENOM" id="CLU_869966_0_0_1"/>
<proteinExistence type="predicted"/>
<feature type="transmembrane region" description="Helical" evidence="1">
    <location>
        <begin position="198"/>
        <end position="216"/>
    </location>
</feature>
<keyword evidence="1" id="KW-1133">Transmembrane helix</keyword>
<dbReference type="EnsemblProtists" id="EOD22084">
    <property type="protein sequence ID" value="EOD22084"/>
    <property type="gene ID" value="EMIHUDRAFT_240506"/>
</dbReference>